<comment type="caution">
    <text evidence="1">The sequence shown here is derived from an EMBL/GenBank/DDBJ whole genome shotgun (WGS) entry which is preliminary data.</text>
</comment>
<sequence length="216" mass="24949">MFKYEKSMSKVSVNGGQNCKEIYPPLRLKSISKAVYETQPSISHGEVFEMCCAYNQPLSQFNFTSDLEWSYELHADVSDYVHQMKQRNEGQTVYFTSGYTTLVNCSNSSTLVVEGYSGGGFDTLTIHSETPKGIIIMNQRFDPKVDILNKFFWEEFKRLENISGYVKYSQRDGTYRIDEYYDDRVIRVVFDPWGVISEIYISINDPVFDGSNIIIK</sequence>
<dbReference type="RefSeq" id="WP_380677039.1">
    <property type="nucleotide sequence ID" value="NZ_CP173186.1"/>
</dbReference>
<protein>
    <submittedName>
        <fullName evidence="1">Uncharacterized protein</fullName>
    </submittedName>
</protein>
<reference evidence="1 2" key="1">
    <citation type="submission" date="2024-09" db="EMBL/GenBank/DDBJ databases">
        <authorList>
            <person name="Sun Q."/>
            <person name="Mori K."/>
        </authorList>
    </citation>
    <scope>NUCLEOTIDE SEQUENCE [LARGE SCALE GENOMIC DNA]</scope>
    <source>
        <strain evidence="1 2">CCM 8626</strain>
    </source>
</reference>
<proteinExistence type="predicted"/>
<dbReference type="EMBL" id="JBHLXG010000017">
    <property type="protein sequence ID" value="MFC0227943.1"/>
    <property type="molecule type" value="Genomic_DNA"/>
</dbReference>
<name>A0ABV6EG17_9GAMM</name>
<accession>A0ABV6EG17</accession>
<dbReference type="Proteomes" id="UP001589792">
    <property type="component" value="Unassembled WGS sequence"/>
</dbReference>
<evidence type="ECO:0000313" key="2">
    <source>
        <dbReference type="Proteomes" id="UP001589792"/>
    </source>
</evidence>
<keyword evidence="2" id="KW-1185">Reference proteome</keyword>
<gene>
    <name evidence="1" type="ORF">ACFFJ3_15805</name>
</gene>
<evidence type="ECO:0000313" key="1">
    <source>
        <dbReference type="EMBL" id="MFC0227943.1"/>
    </source>
</evidence>
<organism evidence="1 2">
    <name type="scientific">Serratia aquatilis</name>
    <dbReference type="NCBI Taxonomy" id="1737515"/>
    <lineage>
        <taxon>Bacteria</taxon>
        <taxon>Pseudomonadati</taxon>
        <taxon>Pseudomonadota</taxon>
        <taxon>Gammaproteobacteria</taxon>
        <taxon>Enterobacterales</taxon>
        <taxon>Yersiniaceae</taxon>
        <taxon>Serratia</taxon>
    </lineage>
</organism>